<dbReference type="InterPro" id="IPR013210">
    <property type="entry name" value="LRR_N_plant-typ"/>
</dbReference>
<proteinExistence type="inferred from homology"/>
<dbReference type="InterPro" id="IPR003591">
    <property type="entry name" value="Leu-rich_rpt_typical-subtyp"/>
</dbReference>
<feature type="transmembrane region" description="Helical" evidence="11">
    <location>
        <begin position="12"/>
        <end position="35"/>
    </location>
</feature>
<evidence type="ECO:0000256" key="6">
    <source>
        <dbReference type="ARBA" id="ARBA00022729"/>
    </source>
</evidence>
<evidence type="ECO:0000256" key="10">
    <source>
        <dbReference type="ARBA" id="ARBA00023180"/>
    </source>
</evidence>
<evidence type="ECO:0000256" key="2">
    <source>
        <dbReference type="ARBA" id="ARBA00009592"/>
    </source>
</evidence>
<dbReference type="Pfam" id="PF08263">
    <property type="entry name" value="LRRNT_2"/>
    <property type="match status" value="1"/>
</dbReference>
<evidence type="ECO:0008006" key="16">
    <source>
        <dbReference type="Google" id="ProtNLM"/>
    </source>
</evidence>
<dbReference type="FunFam" id="3.80.10.10:FF:000095">
    <property type="entry name" value="LRR receptor-like serine/threonine-protein kinase GSO1"/>
    <property type="match status" value="1"/>
</dbReference>
<reference evidence="14" key="1">
    <citation type="submission" date="2020-07" db="EMBL/GenBank/DDBJ databases">
        <title>Genome sequence and genetic diversity analysis of an under-domesticated orphan crop, white fonio (Digitaria exilis).</title>
        <authorList>
            <person name="Bennetzen J.L."/>
            <person name="Chen S."/>
            <person name="Ma X."/>
            <person name="Wang X."/>
            <person name="Yssel A.E.J."/>
            <person name="Chaluvadi S.R."/>
            <person name="Johnson M."/>
            <person name="Gangashetty P."/>
            <person name="Hamidou F."/>
            <person name="Sanogo M.D."/>
            <person name="Zwaenepoel A."/>
            <person name="Wallace J."/>
            <person name="Van De Peer Y."/>
            <person name="Van Deynze A."/>
        </authorList>
    </citation>
    <scope>NUCLEOTIDE SEQUENCE</scope>
    <source>
        <tissue evidence="14">Leaves</tissue>
    </source>
</reference>
<keyword evidence="4" id="KW-0433">Leucine-rich repeat</keyword>
<sequence length="847" mass="92504">MITALTSRQLHHLLLNLFVHVFFLTIQLSLSLGTYRNETFVPPPPSPAPCRPDQASALLHLGRSFSATNDSTCTLASWRASSDCCSWAGVTCTAADGRVTGLDLGGCGLESAGGLHPALFNLTSLRYLDLSDNSFGESELPAVGFERLTELTHLDLSYTDFIGKIPRGIRRLCKLEYLDFSNWIYLVEGDNDYFLPLGEGRWAVVEPCIGALIANLSNLKFLNLGNVDLSGNGAAWCDAFANSTPRLQVLRLRNTNLDAPICGSLSAIHSLTEVNLMYNKFHGQIPESFADLPSLSILRLGYNLLEGQFPSRIFQNRNLTAVDISYNIEVSGFLSNFSSDSIMTELVCSNTNFSGPIPRSIRNPKSLKSLGVAAVDFQQELPSSIGELRSLTVLLVSGAGIVGEFPSWVANLTSLVTLQFSNCGLSGQVPSFIGNLKNLSTLKLYACNFSGQLPPHLFNLTNLGVMNFHSNSFTGEYNSSWESIDNFDTLCLASCNISKLPDTLRHMRSLEVLDLSNNHIRGTIPQWAWDNWIDSIILMNLSQNQFSSSIGYGSVISANMFVIDISYNLFEGPIPIPGPQNTLFDCSNNQFSSIPLDFGSNLSSISLLMASGNKLSGKIPPSLCEATSLNLVDLSNNNLLGSIPFCLIEDMSQLNVLNLRGNQLHGTLPSSIKQGCAFEALDFSDNRIEGQLPRSLELRIFDLASNNFSGLLQDEWFRTMNSMMTKDANETLVMENQYDLLGQTYQFTTAITYKGSDVSFSKILRTIVVIDVSDNAFYGAIPQSIGDLILLGAINMSHNALTGPIPSQLGLLHQLESLDLSSNGLSGEIPQELASLDFLSILNLDVL</sequence>
<dbReference type="SUPFAM" id="SSF52047">
    <property type="entry name" value="RNI-like"/>
    <property type="match status" value="2"/>
</dbReference>
<evidence type="ECO:0000313" key="15">
    <source>
        <dbReference type="Proteomes" id="UP000636709"/>
    </source>
</evidence>
<evidence type="ECO:0000256" key="3">
    <source>
        <dbReference type="ARBA" id="ARBA00022475"/>
    </source>
</evidence>
<comment type="subcellular location">
    <subcellularLocation>
        <location evidence="1">Cell membrane</location>
        <topology evidence="1">Single-pass type I membrane protein</topology>
    </subcellularLocation>
</comment>
<dbReference type="InterPro" id="IPR001611">
    <property type="entry name" value="Leu-rich_rpt"/>
</dbReference>
<dbReference type="Proteomes" id="UP000636709">
    <property type="component" value="Unassembled WGS sequence"/>
</dbReference>
<evidence type="ECO:0000256" key="1">
    <source>
        <dbReference type="ARBA" id="ARBA00004251"/>
    </source>
</evidence>
<dbReference type="FunFam" id="3.80.10.10:FF:000383">
    <property type="entry name" value="Leucine-rich repeat receptor protein kinase EMS1"/>
    <property type="match status" value="1"/>
</dbReference>
<keyword evidence="7" id="KW-0677">Repeat</keyword>
<dbReference type="EMBL" id="JACEFO010001770">
    <property type="protein sequence ID" value="KAF8704898.1"/>
    <property type="molecule type" value="Genomic_DNA"/>
</dbReference>
<keyword evidence="10" id="KW-0325">Glycoprotein</keyword>
<dbReference type="AlphaFoldDB" id="A0A835BMV8"/>
<feature type="domain" description="Leucine-rich repeat-containing N-terminal plant-type" evidence="12">
    <location>
        <begin position="52"/>
        <end position="93"/>
    </location>
</feature>
<evidence type="ECO:0000256" key="5">
    <source>
        <dbReference type="ARBA" id="ARBA00022692"/>
    </source>
</evidence>
<evidence type="ECO:0000313" key="14">
    <source>
        <dbReference type="EMBL" id="KAF8704898.1"/>
    </source>
</evidence>
<evidence type="ECO:0000256" key="8">
    <source>
        <dbReference type="ARBA" id="ARBA00022989"/>
    </source>
</evidence>
<evidence type="ECO:0000256" key="11">
    <source>
        <dbReference type="SAM" id="Phobius"/>
    </source>
</evidence>
<comment type="similarity">
    <text evidence="2">Belongs to the RLP family.</text>
</comment>
<keyword evidence="9 11" id="KW-0472">Membrane</keyword>
<name>A0A835BMV8_9POAL</name>
<dbReference type="PANTHER" id="PTHR48061:SF13">
    <property type="entry name" value="LEUCINE-RICH REPEAT-CONTAINING N-TERMINAL PLANT-TYPE DOMAIN-CONTAINING PROTEIN"/>
    <property type="match status" value="1"/>
</dbReference>
<dbReference type="InterPro" id="IPR055414">
    <property type="entry name" value="LRR_R13L4/SHOC2-like"/>
</dbReference>
<dbReference type="Gene3D" id="3.80.10.10">
    <property type="entry name" value="Ribonuclease Inhibitor"/>
    <property type="match status" value="4"/>
</dbReference>
<dbReference type="InterPro" id="IPR046956">
    <property type="entry name" value="RLP23-like"/>
</dbReference>
<gene>
    <name evidence="14" type="ORF">HU200_031139</name>
</gene>
<keyword evidence="15" id="KW-1185">Reference proteome</keyword>
<protein>
    <recommendedName>
        <fullName evidence="16">Leucine-rich repeat-containing N-terminal plant-type domain-containing protein</fullName>
    </recommendedName>
</protein>
<keyword evidence="5 11" id="KW-0812">Transmembrane</keyword>
<dbReference type="GO" id="GO:0005886">
    <property type="term" value="C:plasma membrane"/>
    <property type="evidence" value="ECO:0007669"/>
    <property type="project" value="UniProtKB-SubCell"/>
</dbReference>
<keyword evidence="3" id="KW-1003">Cell membrane</keyword>
<keyword evidence="8 11" id="KW-1133">Transmembrane helix</keyword>
<comment type="caution">
    <text evidence="14">The sequence shown here is derived from an EMBL/GenBank/DDBJ whole genome shotgun (WGS) entry which is preliminary data.</text>
</comment>
<keyword evidence="6" id="KW-0732">Signal</keyword>
<dbReference type="PRINTS" id="PR00019">
    <property type="entry name" value="LEURICHRPT"/>
</dbReference>
<evidence type="ECO:0000256" key="4">
    <source>
        <dbReference type="ARBA" id="ARBA00022614"/>
    </source>
</evidence>
<dbReference type="InterPro" id="IPR032675">
    <property type="entry name" value="LRR_dom_sf"/>
</dbReference>
<organism evidence="14 15">
    <name type="scientific">Digitaria exilis</name>
    <dbReference type="NCBI Taxonomy" id="1010633"/>
    <lineage>
        <taxon>Eukaryota</taxon>
        <taxon>Viridiplantae</taxon>
        <taxon>Streptophyta</taxon>
        <taxon>Embryophyta</taxon>
        <taxon>Tracheophyta</taxon>
        <taxon>Spermatophyta</taxon>
        <taxon>Magnoliopsida</taxon>
        <taxon>Liliopsida</taxon>
        <taxon>Poales</taxon>
        <taxon>Poaceae</taxon>
        <taxon>PACMAD clade</taxon>
        <taxon>Panicoideae</taxon>
        <taxon>Panicodae</taxon>
        <taxon>Paniceae</taxon>
        <taxon>Anthephorinae</taxon>
        <taxon>Digitaria</taxon>
    </lineage>
</organism>
<evidence type="ECO:0000259" key="13">
    <source>
        <dbReference type="Pfam" id="PF23598"/>
    </source>
</evidence>
<dbReference type="Pfam" id="PF00560">
    <property type="entry name" value="LRR_1"/>
    <property type="match status" value="5"/>
</dbReference>
<dbReference type="Pfam" id="PF23598">
    <property type="entry name" value="LRR_14"/>
    <property type="match status" value="1"/>
</dbReference>
<evidence type="ECO:0000256" key="7">
    <source>
        <dbReference type="ARBA" id="ARBA00022737"/>
    </source>
</evidence>
<dbReference type="OrthoDB" id="1394818at2759"/>
<accession>A0A835BMV8</accession>
<dbReference type="SUPFAM" id="SSF52058">
    <property type="entry name" value="L domain-like"/>
    <property type="match status" value="1"/>
</dbReference>
<dbReference type="PANTHER" id="PTHR48061">
    <property type="entry name" value="LEUCINE-RICH REPEAT RECEPTOR PROTEIN KINASE EMS1-LIKE-RELATED"/>
    <property type="match status" value="1"/>
</dbReference>
<evidence type="ECO:0000259" key="12">
    <source>
        <dbReference type="Pfam" id="PF08263"/>
    </source>
</evidence>
<dbReference type="SMART" id="SM00369">
    <property type="entry name" value="LRR_TYP"/>
    <property type="match status" value="7"/>
</dbReference>
<evidence type="ECO:0000256" key="9">
    <source>
        <dbReference type="ARBA" id="ARBA00023136"/>
    </source>
</evidence>
<feature type="domain" description="Disease resistance R13L4/SHOC-2-like LRR" evidence="13">
    <location>
        <begin position="361"/>
        <end position="472"/>
    </location>
</feature>